<protein>
    <submittedName>
        <fullName evidence="2">Uncharacterized protein</fullName>
    </submittedName>
</protein>
<evidence type="ECO:0000313" key="3">
    <source>
        <dbReference type="Proteomes" id="UP000682811"/>
    </source>
</evidence>
<organism evidence="2 3">
    <name type="scientific">Paenibacillus azoreducens</name>
    <dbReference type="NCBI Taxonomy" id="116718"/>
    <lineage>
        <taxon>Bacteria</taxon>
        <taxon>Bacillati</taxon>
        <taxon>Bacillota</taxon>
        <taxon>Bacilli</taxon>
        <taxon>Bacillales</taxon>
        <taxon>Paenibacillaceae</taxon>
        <taxon>Paenibacillus</taxon>
    </lineage>
</organism>
<feature type="transmembrane region" description="Helical" evidence="1">
    <location>
        <begin position="12"/>
        <end position="33"/>
    </location>
</feature>
<comment type="caution">
    <text evidence="2">The sequence shown here is derived from an EMBL/GenBank/DDBJ whole genome shotgun (WGS) entry which is preliminary data.</text>
</comment>
<feature type="transmembrane region" description="Helical" evidence="1">
    <location>
        <begin position="70"/>
        <end position="99"/>
    </location>
</feature>
<keyword evidence="1" id="KW-1133">Transmembrane helix</keyword>
<sequence length="101" mass="11020">MNHVVQARRYSMWSWLALGMGIICFICVFGGPLRIVLGNIYAALILGLVSLAGFVISAVGLTLRSEKKALLWISLGLSFSPFIYKALLFVGLLTGWISFAP</sequence>
<dbReference type="RefSeq" id="WP_194231883.1">
    <property type="nucleotide sequence ID" value="NZ_AP025343.1"/>
</dbReference>
<evidence type="ECO:0000256" key="1">
    <source>
        <dbReference type="SAM" id="Phobius"/>
    </source>
</evidence>
<gene>
    <name evidence="2" type="ORF">J34TS1_23440</name>
</gene>
<proteinExistence type="predicted"/>
<evidence type="ECO:0000313" key="2">
    <source>
        <dbReference type="EMBL" id="GIO47579.1"/>
    </source>
</evidence>
<accession>A0A919YBV7</accession>
<keyword evidence="3" id="KW-1185">Reference proteome</keyword>
<reference evidence="2 3" key="1">
    <citation type="submission" date="2021-03" db="EMBL/GenBank/DDBJ databases">
        <title>Antimicrobial resistance genes in bacteria isolated from Japanese honey, and their potential for conferring macrolide and lincosamide resistance in the American foulbrood pathogen Paenibacillus larvae.</title>
        <authorList>
            <person name="Okamoto M."/>
            <person name="Kumagai M."/>
            <person name="Kanamori H."/>
            <person name="Takamatsu D."/>
        </authorList>
    </citation>
    <scope>NUCLEOTIDE SEQUENCE [LARGE SCALE GENOMIC DNA]</scope>
    <source>
        <strain evidence="2 3">J34TS1</strain>
    </source>
</reference>
<name>A0A919YBV7_9BACL</name>
<keyword evidence="1" id="KW-0472">Membrane</keyword>
<dbReference type="Proteomes" id="UP000682811">
    <property type="component" value="Unassembled WGS sequence"/>
</dbReference>
<feature type="transmembrane region" description="Helical" evidence="1">
    <location>
        <begin position="39"/>
        <end position="63"/>
    </location>
</feature>
<keyword evidence="1" id="KW-0812">Transmembrane</keyword>
<dbReference type="EMBL" id="BORT01000008">
    <property type="protein sequence ID" value="GIO47579.1"/>
    <property type="molecule type" value="Genomic_DNA"/>
</dbReference>
<dbReference type="AlphaFoldDB" id="A0A919YBV7"/>